<evidence type="ECO:0000313" key="2">
    <source>
        <dbReference type="Proteomes" id="UP001497700"/>
    </source>
</evidence>
<keyword evidence="2" id="KW-1185">Reference proteome</keyword>
<name>A0ACB9Z495_9PEZI</name>
<sequence length="818" mass="91212">MSTSTPSYTGDGHPLRSVLKQDDDIERPSSQNTTTSAKAVQIAEPEPDPGNLEDILPKRQYSAGLARRLSGRLAVSDLNSSRTSLLSQSSLEAMSSHVSSQSPHNQQDGDPSHHHHRPHQLDRFVAQVADWLEHERVKKQSRRSRRVHSSRWRSSKDEADKTDAQQQQQQQQQQQPIEKSRRYSIDSQSSDVSFDRLQKIVEDGMNALGLRGIPHYSPRPGKRSQRKRSLTLHRTASSDTEYHDGDIRVPTCDVVLDNSKTLGYSGGKPSASTDDFSSSNKKEEKERKAWITFKNEIIKLAHTLRLKGWRRVPLDSGEDIDVTRLSGALTNAVYVVSPPDDIEMKGEGSNKYPAKLLLRVYGPQAEHIIDRENELSVLRRLAKKKIGPRLLGTFTNGRFEQYLNAVTLTAADLRDPDTSKQIAKRMRELHDGIELLEKERDGGPMVLKNWDTWLDRASHIVNFLDRKILSGDPGPIRGPGDVWKQRGLVCGVEWASFKELVEKYRKFLKEHYGGSSAIREALVFAHSDTQYGNILRVRPDDKKSPLLQPHYEHKQLVVIDFEYSAANTRGLEFANHFTEWCYDYHDEAAPFACDTAAYPTPAEQRRFVRAYVRHRPEFPHPNASTPNLTPLATPTMTPSTAPSLLGDTSSPGPATSTSSIKEFMLDSRAPPGGWREEERRRDEAVEAQVDALVEEARLWRVANSAQWVAWGVMQAKIPGFSDGGANAAEVANATQEQPTTAAAPEEEDGDTAVEFDYLAYAQDRAMFFLGDCVRLGLLAEGELPEDVRAKLKYVDSEPLVIAGGGGSGGAAMRGGTGE</sequence>
<evidence type="ECO:0000313" key="1">
    <source>
        <dbReference type="EMBL" id="KAI4866616.1"/>
    </source>
</evidence>
<dbReference type="EMBL" id="MU393456">
    <property type="protein sequence ID" value="KAI4866616.1"/>
    <property type="molecule type" value="Genomic_DNA"/>
</dbReference>
<dbReference type="Proteomes" id="UP001497700">
    <property type="component" value="Unassembled WGS sequence"/>
</dbReference>
<accession>A0ACB9Z495</accession>
<protein>
    <submittedName>
        <fullName evidence="1">Kinase-like protein</fullName>
    </submittedName>
</protein>
<organism evidence="1 2">
    <name type="scientific">Hypoxylon rubiginosum</name>
    <dbReference type="NCBI Taxonomy" id="110542"/>
    <lineage>
        <taxon>Eukaryota</taxon>
        <taxon>Fungi</taxon>
        <taxon>Dikarya</taxon>
        <taxon>Ascomycota</taxon>
        <taxon>Pezizomycotina</taxon>
        <taxon>Sordariomycetes</taxon>
        <taxon>Xylariomycetidae</taxon>
        <taxon>Xylariales</taxon>
        <taxon>Hypoxylaceae</taxon>
        <taxon>Hypoxylon</taxon>
    </lineage>
</organism>
<reference evidence="1 2" key="1">
    <citation type="journal article" date="2022" name="New Phytol.">
        <title>Ecological generalism drives hyperdiversity of secondary metabolite gene clusters in xylarialean endophytes.</title>
        <authorList>
            <person name="Franco M.E.E."/>
            <person name="Wisecaver J.H."/>
            <person name="Arnold A.E."/>
            <person name="Ju Y.M."/>
            <person name="Slot J.C."/>
            <person name="Ahrendt S."/>
            <person name="Moore L.P."/>
            <person name="Eastman K.E."/>
            <person name="Scott K."/>
            <person name="Konkel Z."/>
            <person name="Mondo S.J."/>
            <person name="Kuo A."/>
            <person name="Hayes R.D."/>
            <person name="Haridas S."/>
            <person name="Andreopoulos B."/>
            <person name="Riley R."/>
            <person name="LaButti K."/>
            <person name="Pangilinan J."/>
            <person name="Lipzen A."/>
            <person name="Amirebrahimi M."/>
            <person name="Yan J."/>
            <person name="Adam C."/>
            <person name="Keymanesh K."/>
            <person name="Ng V."/>
            <person name="Louie K."/>
            <person name="Northen T."/>
            <person name="Drula E."/>
            <person name="Henrissat B."/>
            <person name="Hsieh H.M."/>
            <person name="Youens-Clark K."/>
            <person name="Lutzoni F."/>
            <person name="Miadlikowska J."/>
            <person name="Eastwood D.C."/>
            <person name="Hamelin R.C."/>
            <person name="Grigoriev I.V."/>
            <person name="U'Ren J.M."/>
        </authorList>
    </citation>
    <scope>NUCLEOTIDE SEQUENCE [LARGE SCALE GENOMIC DNA]</scope>
    <source>
        <strain evidence="1 2">CBS 119005</strain>
    </source>
</reference>
<proteinExistence type="predicted"/>
<comment type="caution">
    <text evidence="1">The sequence shown here is derived from an EMBL/GenBank/DDBJ whole genome shotgun (WGS) entry which is preliminary data.</text>
</comment>
<gene>
    <name evidence="1" type="ORF">F4820DRAFT_243134</name>
</gene>